<keyword evidence="9 11" id="KW-0511">Multifunctional enzyme</keyword>
<dbReference type="FunFam" id="3.60.70.12:FF:000001">
    <property type="entry name" value="Arginine biosynthesis bifunctional protein ArgJ, chloroplastic"/>
    <property type="match status" value="1"/>
</dbReference>
<feature type="binding site" evidence="11">
    <location>
        <position position="284"/>
    </location>
    <ligand>
        <name>substrate</name>
    </ligand>
</feature>
<dbReference type="UniPathway" id="UPA00068">
    <property type="reaction ID" value="UER00106"/>
</dbReference>
<keyword evidence="4 11" id="KW-0963">Cytoplasm</keyword>
<feature type="binding site" evidence="11">
    <location>
        <position position="407"/>
    </location>
    <ligand>
        <name>substrate</name>
    </ligand>
</feature>
<dbReference type="InterPro" id="IPR002813">
    <property type="entry name" value="Arg_biosynth_ArgJ"/>
</dbReference>
<dbReference type="InterPro" id="IPR016117">
    <property type="entry name" value="ArgJ-like_dom_sf"/>
</dbReference>
<proteinExistence type="inferred from homology"/>
<dbReference type="NCBIfam" id="TIGR00120">
    <property type="entry name" value="ArgJ"/>
    <property type="match status" value="1"/>
</dbReference>
<comment type="subunit">
    <text evidence="3 11">Heterotetramer of two alpha and two beta chains.</text>
</comment>
<feature type="site" description="Cleavage; by autolysis" evidence="11">
    <location>
        <begin position="196"/>
        <end position="197"/>
    </location>
</feature>
<dbReference type="Gene3D" id="3.10.20.340">
    <property type="entry name" value="ArgJ beta chain, C-terminal domain"/>
    <property type="match status" value="1"/>
</dbReference>
<evidence type="ECO:0000256" key="9">
    <source>
        <dbReference type="ARBA" id="ARBA00023268"/>
    </source>
</evidence>
<dbReference type="EC" id="2.3.1.1" evidence="11"/>
<keyword evidence="7 11" id="KW-0808">Transferase</keyword>
<sequence>MAGTDLPVSPLALPLPALPAIAGLRLGTIEAGIRYKGRADLTMLEFAPGTTVAGVFTQNKCPGAPVEWCRAVLPGGTARALVVNAGNANVFTGRAGREATRATAEAAAALVGCRAEEVFLASTGVIGETLPHAKLTAALPALHAGLAPDRWPEAARGIMTTDTFPKAAVRTARIGETAVTIAGIAKGSGMIAPDMATMLSFVATDAAIPAPALQALLAAGTARSFNCVTVDSDTSTSDTLLLFATGQARHPAVPAEGGEILADVARALDAVLMDLALMVARDGEGAQKLIEITVTGAVSDASAHRIAMAIANSPLVKTAIAGEDANWGRIVMAVGKAGEPADRDRLSVAVGGTWMAREGGVVPGYDETPVVAHMKGREVEITVDIGLGEGRARVWTCDLTHGYIDINGSYRS</sequence>
<feature type="chain" id="PRO_5023391723" description="Arginine biosynthesis bifunctional protein ArgJ alpha chain" evidence="11">
    <location>
        <begin position="1"/>
        <end position="196"/>
    </location>
</feature>
<dbReference type="Pfam" id="PF01960">
    <property type="entry name" value="ArgJ"/>
    <property type="match status" value="1"/>
</dbReference>
<dbReference type="GO" id="GO:0005737">
    <property type="term" value="C:cytoplasm"/>
    <property type="evidence" value="ECO:0007669"/>
    <property type="project" value="UniProtKB-SubCell"/>
</dbReference>
<evidence type="ECO:0000256" key="11">
    <source>
        <dbReference type="HAMAP-Rule" id="MF_01106"/>
    </source>
</evidence>
<feature type="site" description="Involved in the stabilization of negative charge on the oxyanion by the formation of the oxyanion hole" evidence="11">
    <location>
        <position position="123"/>
    </location>
</feature>
<dbReference type="EMBL" id="QLIX01000032">
    <property type="protein sequence ID" value="RAI55341.1"/>
    <property type="molecule type" value="Genomic_DNA"/>
</dbReference>
<evidence type="ECO:0000256" key="6">
    <source>
        <dbReference type="ARBA" id="ARBA00022605"/>
    </source>
</evidence>
<dbReference type="CDD" id="cd02152">
    <property type="entry name" value="OAT"/>
    <property type="match status" value="1"/>
</dbReference>
<dbReference type="EC" id="2.3.1.35" evidence="11"/>
<organism evidence="12 13">
    <name type="scientific">Roseicella frigidaeris</name>
    <dbReference type="NCBI Taxonomy" id="2230885"/>
    <lineage>
        <taxon>Bacteria</taxon>
        <taxon>Pseudomonadati</taxon>
        <taxon>Pseudomonadota</taxon>
        <taxon>Alphaproteobacteria</taxon>
        <taxon>Acetobacterales</taxon>
        <taxon>Roseomonadaceae</taxon>
        <taxon>Roseicella</taxon>
    </lineage>
</organism>
<comment type="pathway">
    <text evidence="11">Amino-acid biosynthesis; L-arginine biosynthesis; N(2)-acetyl-L-ornithine from L-glutamate: step 1/4.</text>
</comment>
<dbReference type="FunFam" id="3.10.20.340:FF:000003">
    <property type="entry name" value="Arginine biosynthesis bifunctional protein ArgJ"/>
    <property type="match status" value="1"/>
</dbReference>
<keyword evidence="13" id="KW-1185">Reference proteome</keyword>
<dbReference type="InterPro" id="IPR042195">
    <property type="entry name" value="ArgJ_beta_C"/>
</dbReference>
<dbReference type="GO" id="GO:0006526">
    <property type="term" value="P:L-arginine biosynthetic process"/>
    <property type="evidence" value="ECO:0007669"/>
    <property type="project" value="UniProtKB-UniRule"/>
</dbReference>
<keyword evidence="5 11" id="KW-0055">Arginine biosynthesis</keyword>
<gene>
    <name evidence="11" type="primary">argJ</name>
    <name evidence="12" type="ORF">DOO78_23960</name>
</gene>
<evidence type="ECO:0000256" key="5">
    <source>
        <dbReference type="ARBA" id="ARBA00022571"/>
    </source>
</evidence>
<feature type="binding site" evidence="11">
    <location>
        <position position="197"/>
    </location>
    <ligand>
        <name>substrate</name>
    </ligand>
</feature>
<dbReference type="PANTHER" id="PTHR23100:SF0">
    <property type="entry name" value="ARGININE BIOSYNTHESIS BIFUNCTIONAL PROTEIN ARGJ, MITOCHONDRIAL"/>
    <property type="match status" value="1"/>
</dbReference>
<protein>
    <recommendedName>
        <fullName evidence="11">Arginine biosynthesis bifunctional protein ArgJ</fullName>
    </recommendedName>
    <domain>
        <recommendedName>
            <fullName evidence="11">Glutamate N-acetyltransferase</fullName>
            <ecNumber evidence="11">2.3.1.35</ecNumber>
        </recommendedName>
        <alternativeName>
            <fullName evidence="11">Ornithine acetyltransferase</fullName>
            <shortName evidence="11">OATase</shortName>
        </alternativeName>
        <alternativeName>
            <fullName evidence="11">Ornithine transacetylase</fullName>
        </alternativeName>
    </domain>
    <domain>
        <recommendedName>
            <fullName evidence="11">Amino-acid acetyltransferase</fullName>
            <ecNumber evidence="11">2.3.1.1</ecNumber>
        </recommendedName>
        <alternativeName>
            <fullName evidence="11">N-acetylglutamate synthase</fullName>
            <shortName evidence="11">AGSase</shortName>
        </alternativeName>
    </domain>
    <component>
        <recommendedName>
            <fullName evidence="11">Arginine biosynthesis bifunctional protein ArgJ alpha chain</fullName>
        </recommendedName>
    </component>
    <component>
        <recommendedName>
            <fullName evidence="11">Arginine biosynthesis bifunctional protein ArgJ beta chain</fullName>
        </recommendedName>
    </component>
</protein>
<keyword evidence="8 11" id="KW-0068">Autocatalytic cleavage</keyword>
<dbReference type="AlphaFoldDB" id="A0A327LWX3"/>
<dbReference type="GO" id="GO:0004358">
    <property type="term" value="F:L-glutamate N-acetyltransferase activity, acting on acetyl-L-ornithine as donor"/>
    <property type="evidence" value="ECO:0007669"/>
    <property type="project" value="UniProtKB-UniRule"/>
</dbReference>
<comment type="pathway">
    <text evidence="11">Amino-acid biosynthesis; L-arginine biosynthesis; L-ornithine and N-acetyl-L-glutamate from L-glutamate and N(2)-acetyl-L-ornithine (cyclic): step 1/1.</text>
</comment>
<accession>A0A327LWX3</accession>
<dbReference type="RefSeq" id="WP_111472418.1">
    <property type="nucleotide sequence ID" value="NZ_QLIX01000032.1"/>
</dbReference>
<keyword evidence="6 11" id="KW-0028">Amino-acid biosynthesis</keyword>
<dbReference type="GO" id="GO:0004042">
    <property type="term" value="F:L-glutamate N-acetyltransferase activity"/>
    <property type="evidence" value="ECO:0007669"/>
    <property type="project" value="UniProtKB-UniRule"/>
</dbReference>
<comment type="function">
    <text evidence="11">Catalyzes two activities which are involved in the cyclic version of arginine biosynthesis: the synthesis of N-acetylglutamate from glutamate and acetyl-CoA as the acetyl donor, and of ornithine by transacetylation between N(2)-acetylornithine and glutamate.</text>
</comment>
<name>A0A327LWX3_9PROT</name>
<comment type="catalytic activity">
    <reaction evidence="11">
        <text>L-glutamate + acetyl-CoA = N-acetyl-L-glutamate + CoA + H(+)</text>
        <dbReference type="Rhea" id="RHEA:24292"/>
        <dbReference type="ChEBI" id="CHEBI:15378"/>
        <dbReference type="ChEBI" id="CHEBI:29985"/>
        <dbReference type="ChEBI" id="CHEBI:44337"/>
        <dbReference type="ChEBI" id="CHEBI:57287"/>
        <dbReference type="ChEBI" id="CHEBI:57288"/>
        <dbReference type="EC" id="2.3.1.1"/>
    </reaction>
</comment>
<feature type="binding site" evidence="11">
    <location>
        <position position="412"/>
    </location>
    <ligand>
        <name>substrate</name>
    </ligand>
</feature>
<feature type="binding site" evidence="11">
    <location>
        <position position="160"/>
    </location>
    <ligand>
        <name>substrate</name>
    </ligand>
</feature>
<evidence type="ECO:0000313" key="13">
    <source>
        <dbReference type="Proteomes" id="UP000249065"/>
    </source>
</evidence>
<comment type="similarity">
    <text evidence="2 11">Belongs to the ArgJ family.</text>
</comment>
<dbReference type="SUPFAM" id="SSF56266">
    <property type="entry name" value="DmpA/ArgJ-like"/>
    <property type="match status" value="1"/>
</dbReference>
<comment type="subcellular location">
    <subcellularLocation>
        <location evidence="1 11">Cytoplasm</location>
    </subcellularLocation>
</comment>
<dbReference type="PANTHER" id="PTHR23100">
    <property type="entry name" value="ARGININE BIOSYNTHESIS BIFUNCTIONAL PROTEIN ARGJ"/>
    <property type="match status" value="1"/>
</dbReference>
<evidence type="ECO:0000256" key="1">
    <source>
        <dbReference type="ARBA" id="ARBA00004496"/>
    </source>
</evidence>
<evidence type="ECO:0000256" key="4">
    <source>
        <dbReference type="ARBA" id="ARBA00022490"/>
    </source>
</evidence>
<dbReference type="Proteomes" id="UP000249065">
    <property type="component" value="Unassembled WGS sequence"/>
</dbReference>
<comment type="caution">
    <text evidence="12">The sequence shown here is derived from an EMBL/GenBank/DDBJ whole genome shotgun (WGS) entry which is preliminary data.</text>
</comment>
<evidence type="ECO:0000256" key="10">
    <source>
        <dbReference type="ARBA" id="ARBA00023315"/>
    </source>
</evidence>
<feature type="chain" id="PRO_5023391724" description="Arginine biosynthesis bifunctional protein ArgJ beta chain" evidence="11">
    <location>
        <begin position="197"/>
        <end position="412"/>
    </location>
</feature>
<evidence type="ECO:0000256" key="7">
    <source>
        <dbReference type="ARBA" id="ARBA00022679"/>
    </source>
</evidence>
<dbReference type="NCBIfam" id="NF003802">
    <property type="entry name" value="PRK05388.1"/>
    <property type="match status" value="1"/>
</dbReference>
<feature type="binding site" evidence="11">
    <location>
        <position position="186"/>
    </location>
    <ligand>
        <name>substrate</name>
    </ligand>
</feature>
<dbReference type="OrthoDB" id="9804242at2"/>
<keyword evidence="10 11" id="KW-0012">Acyltransferase</keyword>
<reference evidence="13" key="1">
    <citation type="submission" date="2018-06" db="EMBL/GenBank/DDBJ databases">
        <authorList>
            <person name="Khan S.A."/>
        </authorList>
    </citation>
    <scope>NUCLEOTIDE SEQUENCE [LARGE SCALE GENOMIC DNA]</scope>
    <source>
        <strain evidence="13">DB-1506</strain>
    </source>
</reference>
<feature type="site" description="Involved in the stabilization of negative charge on the oxyanion by the formation of the oxyanion hole" evidence="11">
    <location>
        <position position="124"/>
    </location>
</feature>
<feature type="active site" description="Nucleophile" evidence="11">
    <location>
        <position position="197"/>
    </location>
</feature>
<comment type="catalytic activity">
    <reaction evidence="11">
        <text>N(2)-acetyl-L-ornithine + L-glutamate = N-acetyl-L-glutamate + L-ornithine</text>
        <dbReference type="Rhea" id="RHEA:15349"/>
        <dbReference type="ChEBI" id="CHEBI:29985"/>
        <dbReference type="ChEBI" id="CHEBI:44337"/>
        <dbReference type="ChEBI" id="CHEBI:46911"/>
        <dbReference type="ChEBI" id="CHEBI:57805"/>
        <dbReference type="EC" id="2.3.1.35"/>
    </reaction>
</comment>
<evidence type="ECO:0000313" key="12">
    <source>
        <dbReference type="EMBL" id="RAI55341.1"/>
    </source>
</evidence>
<dbReference type="Gene3D" id="3.60.70.12">
    <property type="entry name" value="L-amino peptidase D-ALA esterase/amidase"/>
    <property type="match status" value="1"/>
</dbReference>
<evidence type="ECO:0000256" key="3">
    <source>
        <dbReference type="ARBA" id="ARBA00011475"/>
    </source>
</evidence>
<evidence type="ECO:0000256" key="8">
    <source>
        <dbReference type="ARBA" id="ARBA00022813"/>
    </source>
</evidence>
<dbReference type="GO" id="GO:0006592">
    <property type="term" value="P:ornithine biosynthetic process"/>
    <property type="evidence" value="ECO:0007669"/>
    <property type="project" value="TreeGrafter"/>
</dbReference>
<evidence type="ECO:0000256" key="2">
    <source>
        <dbReference type="ARBA" id="ARBA00006774"/>
    </source>
</evidence>
<dbReference type="HAMAP" id="MF_01106">
    <property type="entry name" value="ArgJ"/>
    <property type="match status" value="1"/>
</dbReference>